<dbReference type="AlphaFoldDB" id="A0A7W3T134"/>
<name>A0A7W3T134_9ACTN</name>
<evidence type="ECO:0000259" key="1">
    <source>
        <dbReference type="Pfam" id="PF04149"/>
    </source>
</evidence>
<feature type="domain" description="DUF397" evidence="1">
    <location>
        <begin position="7"/>
        <end position="56"/>
    </location>
</feature>
<dbReference type="Pfam" id="PF04149">
    <property type="entry name" value="DUF397"/>
    <property type="match status" value="1"/>
</dbReference>
<comment type="caution">
    <text evidence="2">The sequence shown here is derived from an EMBL/GenBank/DDBJ whole genome shotgun (WGS) entry which is preliminary data.</text>
</comment>
<reference evidence="3" key="1">
    <citation type="submission" date="2019-10" db="EMBL/GenBank/DDBJ databases">
        <title>Streptomyces sp. nov., a novel actinobacterium isolated from alkaline environment.</title>
        <authorList>
            <person name="Golinska P."/>
        </authorList>
    </citation>
    <scope>NUCLEOTIDE SEQUENCE [LARGE SCALE GENOMIC DNA]</scope>
    <source>
        <strain evidence="3">DSM 42108</strain>
    </source>
</reference>
<sequence length="62" mass="7174">MNTVEGRWFKSTYSSAQGDDCVEVAFGEELVLVRDSKNTSRPHLTVRREEWARLLEFTTARP</sequence>
<keyword evidence="3" id="KW-1185">Reference proteome</keyword>
<dbReference type="InterPro" id="IPR007278">
    <property type="entry name" value="DUF397"/>
</dbReference>
<dbReference type="RefSeq" id="WP_182661015.1">
    <property type="nucleotide sequence ID" value="NZ_VKHS01000070.1"/>
</dbReference>
<dbReference type="EMBL" id="VKHS01000070">
    <property type="protein sequence ID" value="MBB0228975.1"/>
    <property type="molecule type" value="Genomic_DNA"/>
</dbReference>
<protein>
    <submittedName>
        <fullName evidence="2">DUF397 domain-containing protein</fullName>
    </submittedName>
</protein>
<dbReference type="Proteomes" id="UP000530234">
    <property type="component" value="Unassembled WGS sequence"/>
</dbReference>
<gene>
    <name evidence="2" type="ORF">FOE67_05455</name>
</gene>
<accession>A0A7W3T134</accession>
<proteinExistence type="predicted"/>
<evidence type="ECO:0000313" key="3">
    <source>
        <dbReference type="Proteomes" id="UP000530234"/>
    </source>
</evidence>
<evidence type="ECO:0000313" key="2">
    <source>
        <dbReference type="EMBL" id="MBB0228975.1"/>
    </source>
</evidence>
<organism evidence="2 3">
    <name type="scientific">Streptomyces calidiresistens</name>
    <dbReference type="NCBI Taxonomy" id="1485586"/>
    <lineage>
        <taxon>Bacteria</taxon>
        <taxon>Bacillati</taxon>
        <taxon>Actinomycetota</taxon>
        <taxon>Actinomycetes</taxon>
        <taxon>Kitasatosporales</taxon>
        <taxon>Streptomycetaceae</taxon>
        <taxon>Streptomyces</taxon>
    </lineage>
</organism>